<keyword evidence="3" id="KW-1185">Reference proteome</keyword>
<evidence type="ECO:0000256" key="1">
    <source>
        <dbReference type="SAM" id="MobiDB-lite"/>
    </source>
</evidence>
<feature type="compositionally biased region" description="Gly residues" evidence="1">
    <location>
        <begin position="80"/>
        <end position="92"/>
    </location>
</feature>
<proteinExistence type="predicted"/>
<accession>A0AAV5G5I9</accession>
<name>A0AAV5G5I9_9BASI</name>
<dbReference type="PANTHER" id="PTHR31606:SF1">
    <property type="entry name" value="WW DOMAIN BINDING PROTEIN 2, ISOFORM E"/>
    <property type="match status" value="1"/>
</dbReference>
<dbReference type="GO" id="GO:0005634">
    <property type="term" value="C:nucleus"/>
    <property type="evidence" value="ECO:0007669"/>
    <property type="project" value="TreeGrafter"/>
</dbReference>
<feature type="compositionally biased region" description="Pro residues" evidence="1">
    <location>
        <begin position="37"/>
        <end position="46"/>
    </location>
</feature>
<evidence type="ECO:0000313" key="2">
    <source>
        <dbReference type="EMBL" id="GJN87801.1"/>
    </source>
</evidence>
<dbReference type="PANTHER" id="PTHR31606">
    <property type="entry name" value="WW DOMAIN BINDING PROTEIN 2, ISOFORM E"/>
    <property type="match status" value="1"/>
</dbReference>
<dbReference type="InterPro" id="IPR044852">
    <property type="entry name" value="WBP2-like"/>
</dbReference>
<protein>
    <submittedName>
        <fullName evidence="2">Uncharacterized protein</fullName>
    </submittedName>
</protein>
<gene>
    <name evidence="2" type="ORF">Rhopal_000756-T1</name>
</gene>
<dbReference type="GO" id="GO:0031490">
    <property type="term" value="F:chromatin DNA binding"/>
    <property type="evidence" value="ECO:0007669"/>
    <property type="project" value="TreeGrafter"/>
</dbReference>
<dbReference type="AlphaFoldDB" id="A0AAV5G5I9"/>
<evidence type="ECO:0000313" key="3">
    <source>
        <dbReference type="Proteomes" id="UP001342314"/>
    </source>
</evidence>
<reference evidence="2 3" key="1">
    <citation type="submission" date="2021-12" db="EMBL/GenBank/DDBJ databases">
        <title>High titer production of polyol ester of fatty acids by Rhodotorula paludigena BS15 towards product separation-free biomass refinery.</title>
        <authorList>
            <person name="Mano J."/>
            <person name="Ono H."/>
            <person name="Tanaka T."/>
            <person name="Naito K."/>
            <person name="Sushida H."/>
            <person name="Ike M."/>
            <person name="Tokuyasu K."/>
            <person name="Kitaoka M."/>
        </authorList>
    </citation>
    <scope>NUCLEOTIDE SEQUENCE [LARGE SCALE GENOMIC DNA]</scope>
    <source>
        <strain evidence="2 3">BS15</strain>
    </source>
</reference>
<sequence length="208" mass="21412">MAALNWAMLSPEGRPVPLPGEKFVFSSTPTINVSLFPHPPGSPPSVQPTKDNEYKATGGTLYVSQRRVVFVAPGARSGGAAAGAGSSAGGTGSASSAPAAGSLASGQASVAPGGVPPSAAQSRPPLETLSVPLRYFVDGRLVQPWFSASYYEAICLEGTGSGGLDTPHLVRLYFKEGGSYEFYSAVEEMRARADMSGRTGTPVESLRC</sequence>
<feature type="region of interest" description="Disordered" evidence="1">
    <location>
        <begin position="80"/>
        <end position="124"/>
    </location>
</feature>
<dbReference type="EMBL" id="BQKY01000002">
    <property type="protein sequence ID" value="GJN87801.1"/>
    <property type="molecule type" value="Genomic_DNA"/>
</dbReference>
<organism evidence="2 3">
    <name type="scientific">Rhodotorula paludigena</name>
    <dbReference type="NCBI Taxonomy" id="86838"/>
    <lineage>
        <taxon>Eukaryota</taxon>
        <taxon>Fungi</taxon>
        <taxon>Dikarya</taxon>
        <taxon>Basidiomycota</taxon>
        <taxon>Pucciniomycotina</taxon>
        <taxon>Microbotryomycetes</taxon>
        <taxon>Sporidiobolales</taxon>
        <taxon>Sporidiobolaceae</taxon>
        <taxon>Rhodotorula</taxon>
    </lineage>
</organism>
<dbReference type="Proteomes" id="UP001342314">
    <property type="component" value="Unassembled WGS sequence"/>
</dbReference>
<feature type="compositionally biased region" description="Low complexity" evidence="1">
    <location>
        <begin position="93"/>
        <end position="111"/>
    </location>
</feature>
<feature type="region of interest" description="Disordered" evidence="1">
    <location>
        <begin position="34"/>
        <end position="53"/>
    </location>
</feature>
<dbReference type="GO" id="GO:0003713">
    <property type="term" value="F:transcription coactivator activity"/>
    <property type="evidence" value="ECO:0007669"/>
    <property type="project" value="InterPro"/>
</dbReference>
<comment type="caution">
    <text evidence="2">The sequence shown here is derived from an EMBL/GenBank/DDBJ whole genome shotgun (WGS) entry which is preliminary data.</text>
</comment>